<evidence type="ECO:0000256" key="5">
    <source>
        <dbReference type="ARBA" id="ARBA00022729"/>
    </source>
</evidence>
<comment type="similarity">
    <text evidence="2">Belongs to the OmpP1/FadL family.</text>
</comment>
<protein>
    <submittedName>
        <fullName evidence="9">Long-chain fatty acid transport protein</fullName>
    </submittedName>
</protein>
<evidence type="ECO:0000256" key="2">
    <source>
        <dbReference type="ARBA" id="ARBA00008163"/>
    </source>
</evidence>
<name>A0A1P8UZC1_9RHOB</name>
<keyword evidence="6" id="KW-0472">Membrane</keyword>
<keyword evidence="5 8" id="KW-0732">Signal</keyword>
<dbReference type="RefSeq" id="WP_076704748.1">
    <property type="nucleotide sequence ID" value="NZ_CP015093.1"/>
</dbReference>
<gene>
    <name evidence="9" type="ORF">Ga0080574_TMP4415</name>
</gene>
<keyword evidence="10" id="KW-1185">Reference proteome</keyword>
<dbReference type="PANTHER" id="PTHR35093:SF8">
    <property type="entry name" value="OUTER MEMBRANE PROTEIN NMB0088-RELATED"/>
    <property type="match status" value="1"/>
</dbReference>
<evidence type="ECO:0000256" key="6">
    <source>
        <dbReference type="ARBA" id="ARBA00023136"/>
    </source>
</evidence>
<organism evidence="9 10">
    <name type="scientific">Salipiger abyssi</name>
    <dbReference type="NCBI Taxonomy" id="1250539"/>
    <lineage>
        <taxon>Bacteria</taxon>
        <taxon>Pseudomonadati</taxon>
        <taxon>Pseudomonadota</taxon>
        <taxon>Alphaproteobacteria</taxon>
        <taxon>Rhodobacterales</taxon>
        <taxon>Roseobacteraceae</taxon>
        <taxon>Salipiger</taxon>
    </lineage>
</organism>
<dbReference type="OrthoDB" id="9922at2"/>
<sequence length="419" mass="44417" precursor="true">MSFDFTRGPLAGALVFCALGAGPALATNGYIANGYGGASKGMAGAGVAVPSGVLGLAQNPAMGHKVGNQAGLCLTNFWPDREVEVAPGGPLTPGTHKSRNDYFLIPCGGANWVLNDRVAFAAFMFGNGGMNAEYDTNFFAGLGAGSAPVGVNLEQAFISLNLSYRASETVSVGLSPILAVQRFSATGLEAFAGMSIDPGNVTDREDDWSTGLGYNIGVLWEPTPQLAFGAAYRSKIDMEAFDKYAGLFAGDGDFDVPAVATIGMAWTPQTAPKWTFTGEFQRIFYSDIPAIANPNAPPDGPLGAGNGVGFGWKDMDVWRLAAIYRHDERWTFRGGISHSSKFIDDSSAVINALTPATPQWHASLGASYRVNERWGITASWTHAFENEIEGSNPALTGVPQPVKIRMSQNEFAIGATYRW</sequence>
<dbReference type="PANTHER" id="PTHR35093">
    <property type="entry name" value="OUTER MEMBRANE PROTEIN NMB0088-RELATED"/>
    <property type="match status" value="1"/>
</dbReference>
<dbReference type="GO" id="GO:0009279">
    <property type="term" value="C:cell outer membrane"/>
    <property type="evidence" value="ECO:0007669"/>
    <property type="project" value="UniProtKB-SubCell"/>
</dbReference>
<dbReference type="AlphaFoldDB" id="A0A1P8UZC1"/>
<keyword evidence="4" id="KW-0812">Transmembrane</keyword>
<evidence type="ECO:0000313" key="9">
    <source>
        <dbReference type="EMBL" id="APZ54749.1"/>
    </source>
</evidence>
<evidence type="ECO:0000256" key="4">
    <source>
        <dbReference type="ARBA" id="ARBA00022692"/>
    </source>
</evidence>
<proteinExistence type="inferred from homology"/>
<evidence type="ECO:0000256" key="8">
    <source>
        <dbReference type="SAM" id="SignalP"/>
    </source>
</evidence>
<dbReference type="Pfam" id="PF03349">
    <property type="entry name" value="Toluene_X"/>
    <property type="match status" value="1"/>
</dbReference>
<dbReference type="KEGG" id="paby:Ga0080574_TMP4415"/>
<evidence type="ECO:0000256" key="3">
    <source>
        <dbReference type="ARBA" id="ARBA00022452"/>
    </source>
</evidence>
<dbReference type="EMBL" id="CP015093">
    <property type="protein sequence ID" value="APZ54749.1"/>
    <property type="molecule type" value="Genomic_DNA"/>
</dbReference>
<dbReference type="SUPFAM" id="SSF56935">
    <property type="entry name" value="Porins"/>
    <property type="match status" value="1"/>
</dbReference>
<keyword evidence="3" id="KW-1134">Transmembrane beta strand</keyword>
<keyword evidence="7" id="KW-0998">Cell outer membrane</keyword>
<dbReference type="STRING" id="1250539.Ga0080574_TMP4415"/>
<dbReference type="Gene3D" id="2.40.160.60">
    <property type="entry name" value="Outer membrane protein transport protein (OMPP1/FadL/TodX)"/>
    <property type="match status" value="1"/>
</dbReference>
<feature type="chain" id="PRO_5013337968" evidence="8">
    <location>
        <begin position="27"/>
        <end position="419"/>
    </location>
</feature>
<dbReference type="Proteomes" id="UP000187059">
    <property type="component" value="Chromosome"/>
</dbReference>
<accession>A0A1P8UZC1</accession>
<dbReference type="GO" id="GO:0015483">
    <property type="term" value="F:long-chain fatty acid transporting porin activity"/>
    <property type="evidence" value="ECO:0007669"/>
    <property type="project" value="TreeGrafter"/>
</dbReference>
<dbReference type="InterPro" id="IPR005017">
    <property type="entry name" value="OMPP1/FadL/TodX"/>
</dbReference>
<evidence type="ECO:0000313" key="10">
    <source>
        <dbReference type="Proteomes" id="UP000187059"/>
    </source>
</evidence>
<feature type="signal peptide" evidence="8">
    <location>
        <begin position="1"/>
        <end position="26"/>
    </location>
</feature>
<reference evidence="9 10" key="1">
    <citation type="submission" date="2016-04" db="EMBL/GenBank/DDBJ databases">
        <title>Deep-sea bacteria in the southern Pacific.</title>
        <authorList>
            <person name="Tang K."/>
        </authorList>
    </citation>
    <scope>NUCLEOTIDE SEQUENCE [LARGE SCALE GENOMIC DNA]</scope>
    <source>
        <strain evidence="9 10">JLT2014</strain>
    </source>
</reference>
<evidence type="ECO:0000256" key="7">
    <source>
        <dbReference type="ARBA" id="ARBA00023237"/>
    </source>
</evidence>
<comment type="subcellular location">
    <subcellularLocation>
        <location evidence="1">Cell outer membrane</location>
        <topology evidence="1">Multi-pass membrane protein</topology>
    </subcellularLocation>
</comment>
<evidence type="ECO:0000256" key="1">
    <source>
        <dbReference type="ARBA" id="ARBA00004571"/>
    </source>
</evidence>